<keyword evidence="8" id="KW-1185">Reference proteome</keyword>
<name>A0A9Q9B153_9PEZI</name>
<dbReference type="PANTHER" id="PTHR43712:SF11">
    <property type="entry name" value="O-METHYLTRANSFERASE (AFU_ORTHOLOGUE AFUA_2G17820)-RELATED"/>
    <property type="match status" value="1"/>
</dbReference>
<keyword evidence="1" id="KW-0489">Methyltransferase</keyword>
<evidence type="ECO:0000313" key="8">
    <source>
        <dbReference type="Proteomes" id="UP001056384"/>
    </source>
</evidence>
<keyword evidence="2" id="KW-0808">Transferase</keyword>
<dbReference type="InterPro" id="IPR001077">
    <property type="entry name" value="COMT_C"/>
</dbReference>
<evidence type="ECO:0000259" key="6">
    <source>
        <dbReference type="Pfam" id="PF08100"/>
    </source>
</evidence>
<dbReference type="InterPro" id="IPR016461">
    <property type="entry name" value="COMT-like"/>
</dbReference>
<reference evidence="7" key="1">
    <citation type="submission" date="2022-06" db="EMBL/GenBank/DDBJ databases">
        <title>Complete genome sequences of two strains of the flax pathogen Septoria linicola.</title>
        <authorList>
            <person name="Lapalu N."/>
            <person name="Simon A."/>
            <person name="Demenou B."/>
            <person name="Paumier D."/>
            <person name="Guillot M.-P."/>
            <person name="Gout L."/>
            <person name="Valade R."/>
        </authorList>
    </citation>
    <scope>NUCLEOTIDE SEQUENCE</scope>
    <source>
        <strain evidence="7">SE15195</strain>
    </source>
</reference>
<protein>
    <submittedName>
        <fullName evidence="7">O-methyltransferase domain, S-adenosyl-L-methionine-dependent methyltransferase</fullName>
    </submittedName>
</protein>
<dbReference type="SUPFAM" id="SSF46785">
    <property type="entry name" value="Winged helix' DNA-binding domain"/>
    <property type="match status" value="1"/>
</dbReference>
<feature type="domain" description="O-methyltransferase dimerisation" evidence="6">
    <location>
        <begin position="63"/>
        <end position="129"/>
    </location>
</feature>
<dbReference type="InterPro" id="IPR029063">
    <property type="entry name" value="SAM-dependent_MTases_sf"/>
</dbReference>
<dbReference type="PROSITE" id="PS51683">
    <property type="entry name" value="SAM_OMT_II"/>
    <property type="match status" value="1"/>
</dbReference>
<evidence type="ECO:0000259" key="5">
    <source>
        <dbReference type="Pfam" id="PF00891"/>
    </source>
</evidence>
<gene>
    <name evidence="7" type="ORF">Slin15195_G120640</name>
</gene>
<dbReference type="PANTHER" id="PTHR43712">
    <property type="entry name" value="PUTATIVE (AFU_ORTHOLOGUE AFUA_4G14580)-RELATED"/>
    <property type="match status" value="1"/>
</dbReference>
<dbReference type="SUPFAM" id="SSF53335">
    <property type="entry name" value="S-adenosyl-L-methionine-dependent methyltransferases"/>
    <property type="match status" value="1"/>
</dbReference>
<dbReference type="InterPro" id="IPR036390">
    <property type="entry name" value="WH_DNA-bd_sf"/>
</dbReference>
<dbReference type="GO" id="GO:0046983">
    <property type="term" value="F:protein dimerization activity"/>
    <property type="evidence" value="ECO:0007669"/>
    <property type="project" value="InterPro"/>
</dbReference>
<dbReference type="Gene3D" id="3.40.50.150">
    <property type="entry name" value="Vaccinia Virus protein VP39"/>
    <property type="match status" value="1"/>
</dbReference>
<evidence type="ECO:0000256" key="2">
    <source>
        <dbReference type="ARBA" id="ARBA00022679"/>
    </source>
</evidence>
<dbReference type="Pfam" id="PF08100">
    <property type="entry name" value="Dimerisation"/>
    <property type="match status" value="1"/>
</dbReference>
<evidence type="ECO:0000256" key="1">
    <source>
        <dbReference type="ARBA" id="ARBA00022603"/>
    </source>
</evidence>
<feature type="active site" description="Proton acceptor" evidence="4">
    <location>
        <position position="307"/>
    </location>
</feature>
<dbReference type="Proteomes" id="UP001056384">
    <property type="component" value="Chromosome 11"/>
</dbReference>
<proteinExistence type="predicted"/>
<dbReference type="InterPro" id="IPR012967">
    <property type="entry name" value="COMT_dimerisation"/>
</dbReference>
<dbReference type="Gene3D" id="1.10.10.10">
    <property type="entry name" value="Winged helix-like DNA-binding domain superfamily/Winged helix DNA-binding domain"/>
    <property type="match status" value="1"/>
</dbReference>
<sequence>MALDSQQADELRRLAAEVNDAVEARVRGEAGAVERLRRTTQSVQMCGMGSFEYWGNQLWQPLKSICLIMAQEIGVLPRLNAQAGSATAADIARELRSDELLISRLMRVLTSVGIGEETSPNTYLSNEISQIAGSEGGQAGIKYLNELLFSVAARIVPYMREHGFKQFPKRPEEMDPTQYTFGGRMMWDYLKDTPEMKNSFDTLMKENRRGNKPWFTIFPFAEQVGNNCKSPDEVLLVDVGGNRGADILELHKTHPDLNGRLILQDLPETIAKVDRSTMHGIELQAYDFFTPQTVKGARAYFWRWILHDWDDSSIRSFLGNTVQAMSRDSRLLIEEFVLPDTGADVKTSHLDIMMMLYHSGMERTLTQWQMLLKSCGVDIVKIWTRPDTDSSVLECKLSS</sequence>
<dbReference type="InterPro" id="IPR036388">
    <property type="entry name" value="WH-like_DNA-bd_sf"/>
</dbReference>
<accession>A0A9Q9B153</accession>
<evidence type="ECO:0000313" key="7">
    <source>
        <dbReference type="EMBL" id="USW58745.1"/>
    </source>
</evidence>
<dbReference type="AlphaFoldDB" id="A0A9Q9B153"/>
<dbReference type="GO" id="GO:0032259">
    <property type="term" value="P:methylation"/>
    <property type="evidence" value="ECO:0007669"/>
    <property type="project" value="UniProtKB-KW"/>
</dbReference>
<keyword evidence="3" id="KW-0949">S-adenosyl-L-methionine</keyword>
<dbReference type="GO" id="GO:0008171">
    <property type="term" value="F:O-methyltransferase activity"/>
    <property type="evidence" value="ECO:0007669"/>
    <property type="project" value="InterPro"/>
</dbReference>
<evidence type="ECO:0000256" key="4">
    <source>
        <dbReference type="PIRSR" id="PIRSR005739-1"/>
    </source>
</evidence>
<dbReference type="EMBL" id="CP099428">
    <property type="protein sequence ID" value="USW58745.1"/>
    <property type="molecule type" value="Genomic_DNA"/>
</dbReference>
<dbReference type="Pfam" id="PF00891">
    <property type="entry name" value="Methyltransf_2"/>
    <property type="match status" value="1"/>
</dbReference>
<evidence type="ECO:0000256" key="3">
    <source>
        <dbReference type="ARBA" id="ARBA00022691"/>
    </source>
</evidence>
<dbReference type="PIRSF" id="PIRSF005739">
    <property type="entry name" value="O-mtase"/>
    <property type="match status" value="1"/>
</dbReference>
<organism evidence="7 8">
    <name type="scientific">Septoria linicola</name>
    <dbReference type="NCBI Taxonomy" id="215465"/>
    <lineage>
        <taxon>Eukaryota</taxon>
        <taxon>Fungi</taxon>
        <taxon>Dikarya</taxon>
        <taxon>Ascomycota</taxon>
        <taxon>Pezizomycotina</taxon>
        <taxon>Dothideomycetes</taxon>
        <taxon>Dothideomycetidae</taxon>
        <taxon>Mycosphaerellales</taxon>
        <taxon>Mycosphaerellaceae</taxon>
        <taxon>Septoria</taxon>
    </lineage>
</organism>
<feature type="domain" description="O-methyltransferase C-terminal" evidence="5">
    <location>
        <begin position="179"/>
        <end position="376"/>
    </location>
</feature>